<evidence type="ECO:0000256" key="19">
    <source>
        <dbReference type="ARBA" id="ARBA00023264"/>
    </source>
</evidence>
<keyword evidence="18" id="KW-0594">Phospholipid biosynthesis</keyword>
<evidence type="ECO:0000256" key="8">
    <source>
        <dbReference type="ARBA" id="ARBA00022679"/>
    </source>
</evidence>
<comment type="function">
    <text evidence="24">Catalyzes the ATP-dependent phosphorylation of sn-l,2-diacylglycerol (DAG) to phosphatidic acid. Involved in the recycling of diacylglycerol produced as a by-product during membrane-derived oligosaccharide (MDO) biosynthesis.</text>
</comment>
<evidence type="ECO:0000256" key="7">
    <source>
        <dbReference type="ARBA" id="ARBA00022519"/>
    </source>
</evidence>
<dbReference type="Pfam" id="PF01219">
    <property type="entry name" value="DAGK_prokar"/>
    <property type="match status" value="1"/>
</dbReference>
<keyword evidence="5" id="KW-1003">Cell membrane</keyword>
<evidence type="ECO:0000256" key="22">
    <source>
        <dbReference type="PIRSR" id="PIRSR600829-3"/>
    </source>
</evidence>
<comment type="subcellular location">
    <subcellularLocation>
        <location evidence="1 24">Cell inner membrane</location>
        <topology evidence="1 24">Multi-pass membrane protein</topology>
    </subcellularLocation>
</comment>
<dbReference type="STRING" id="375574.GCA_001418035_01661"/>
<evidence type="ECO:0000256" key="1">
    <source>
        <dbReference type="ARBA" id="ARBA00004429"/>
    </source>
</evidence>
<keyword evidence="19 24" id="KW-1208">Phospholipid metabolism</keyword>
<keyword evidence="10 23" id="KW-0479">Metal-binding</keyword>
<feature type="binding site" evidence="22">
    <location>
        <position position="19"/>
    </location>
    <ligand>
        <name>ATP</name>
        <dbReference type="ChEBI" id="CHEBI:30616"/>
    </ligand>
</feature>
<feature type="binding site" evidence="21">
    <location>
        <begin position="32"/>
        <end position="35"/>
    </location>
    <ligand>
        <name>substrate</name>
    </ligand>
</feature>
<keyword evidence="14 23" id="KW-0460">Magnesium</keyword>
<dbReference type="GO" id="GO:0005524">
    <property type="term" value="F:ATP binding"/>
    <property type="evidence" value="ECO:0007669"/>
    <property type="project" value="UniProtKB-KW"/>
</dbReference>
<feature type="active site" description="Proton acceptor" evidence="20">
    <location>
        <position position="79"/>
    </location>
</feature>
<dbReference type="Proteomes" id="UP000243535">
    <property type="component" value="Unassembled WGS sequence"/>
</dbReference>
<evidence type="ECO:0000256" key="14">
    <source>
        <dbReference type="ARBA" id="ARBA00022842"/>
    </source>
</evidence>
<keyword evidence="6" id="KW-0444">Lipid biosynthesis</keyword>
<keyword evidence="13 22" id="KW-0067">ATP-binding</keyword>
<evidence type="ECO:0000256" key="18">
    <source>
        <dbReference type="ARBA" id="ARBA00023209"/>
    </source>
</evidence>
<keyword evidence="9" id="KW-0812">Transmembrane</keyword>
<feature type="binding site" evidence="21">
    <location>
        <position position="79"/>
    </location>
    <ligand>
        <name>substrate</name>
    </ligand>
</feature>
<feature type="binding site" evidence="21">
    <location>
        <position position="108"/>
    </location>
    <ligand>
        <name>substrate</name>
    </ligand>
</feature>
<reference evidence="26" key="1">
    <citation type="submission" date="2015-08" db="EMBL/GenBank/DDBJ databases">
        <authorList>
            <person name="Varghese N."/>
        </authorList>
    </citation>
    <scope>NUCLEOTIDE SEQUENCE [LARGE SCALE GENOMIC DNA]</scope>
    <source>
        <strain evidence="26">DSM 17901</strain>
    </source>
</reference>
<feature type="binding site" evidence="21">
    <location>
        <position position="65"/>
    </location>
    <ligand>
        <name>substrate</name>
    </ligand>
</feature>
<dbReference type="GO" id="GO:0004143">
    <property type="term" value="F:ATP-dependent diacylglycerol kinase activity"/>
    <property type="evidence" value="ECO:0007669"/>
    <property type="project" value="UniProtKB-EC"/>
</dbReference>
<dbReference type="GO" id="GO:0046872">
    <property type="term" value="F:metal ion binding"/>
    <property type="evidence" value="ECO:0007669"/>
    <property type="project" value="UniProtKB-KW"/>
</dbReference>
<dbReference type="InterPro" id="IPR036945">
    <property type="entry name" value="DAGK_sf"/>
</dbReference>
<keyword evidence="15" id="KW-1133">Transmembrane helix</keyword>
<dbReference type="PANTHER" id="PTHR34299:SF1">
    <property type="entry name" value="DIACYLGLYCEROL KINASE"/>
    <property type="match status" value="1"/>
</dbReference>
<gene>
    <name evidence="25" type="ORF">Ga0061063_1869</name>
</gene>
<accession>A0A0K6GY85</accession>
<sequence length="129" mass="13824">MTDISSAESPYKGKTGLRRLINAFGYSLAGLRAAWSHEDAFRQLVLLALVLVPLACLIPLTPVVRALLIASSLVTLVIELLNSAIEAAVDHTSLARHPLAKRAKDMGSAAQLLGLLNLAVMWSVLVIWA</sequence>
<evidence type="ECO:0000256" key="12">
    <source>
        <dbReference type="ARBA" id="ARBA00022777"/>
    </source>
</evidence>
<dbReference type="EMBL" id="CYHA01000003">
    <property type="protein sequence ID" value="CUA83691.1"/>
    <property type="molecule type" value="Genomic_DNA"/>
</dbReference>
<evidence type="ECO:0000256" key="4">
    <source>
        <dbReference type="ARBA" id="ARBA00017575"/>
    </source>
</evidence>
<dbReference type="RefSeq" id="WP_054285156.1">
    <property type="nucleotide sequence ID" value="NZ_CYHA01000003.1"/>
</dbReference>
<keyword evidence="12 24" id="KW-0418">Kinase</keyword>
<evidence type="ECO:0000256" key="16">
    <source>
        <dbReference type="ARBA" id="ARBA00023098"/>
    </source>
</evidence>
<feature type="binding site" evidence="21">
    <location>
        <position position="19"/>
    </location>
    <ligand>
        <name>substrate</name>
    </ligand>
</feature>
<evidence type="ECO:0000256" key="24">
    <source>
        <dbReference type="RuleBase" id="RU363065"/>
    </source>
</evidence>
<keyword evidence="8 24" id="KW-0808">Transferase</keyword>
<evidence type="ECO:0000256" key="3">
    <source>
        <dbReference type="ARBA" id="ARBA00012133"/>
    </source>
</evidence>
<name>A0A0K6GY85_9NEIS</name>
<evidence type="ECO:0000256" key="5">
    <source>
        <dbReference type="ARBA" id="ARBA00022475"/>
    </source>
</evidence>
<dbReference type="AlphaFoldDB" id="A0A0K6GY85"/>
<evidence type="ECO:0000313" key="25">
    <source>
        <dbReference type="EMBL" id="CUA83691.1"/>
    </source>
</evidence>
<dbReference type="InterPro" id="IPR033718">
    <property type="entry name" value="DAGK_prok"/>
</dbReference>
<evidence type="ECO:0000256" key="10">
    <source>
        <dbReference type="ARBA" id="ARBA00022723"/>
    </source>
</evidence>
<dbReference type="GO" id="GO:0006654">
    <property type="term" value="P:phosphatidic acid biosynthetic process"/>
    <property type="evidence" value="ECO:0007669"/>
    <property type="project" value="InterPro"/>
</dbReference>
<feature type="binding site" evidence="22">
    <location>
        <position position="26"/>
    </location>
    <ligand>
        <name>ATP</name>
        <dbReference type="ChEBI" id="CHEBI:30616"/>
    </ligand>
</feature>
<comment type="catalytic activity">
    <reaction evidence="24">
        <text>a 1,2-diacyl-sn-glycerol + ATP = a 1,2-diacyl-sn-glycero-3-phosphate + ADP + H(+)</text>
        <dbReference type="Rhea" id="RHEA:10272"/>
        <dbReference type="ChEBI" id="CHEBI:15378"/>
        <dbReference type="ChEBI" id="CHEBI:17815"/>
        <dbReference type="ChEBI" id="CHEBI:30616"/>
        <dbReference type="ChEBI" id="CHEBI:58608"/>
        <dbReference type="ChEBI" id="CHEBI:456216"/>
        <dbReference type="EC" id="2.7.1.107"/>
    </reaction>
</comment>
<evidence type="ECO:0000313" key="26">
    <source>
        <dbReference type="Proteomes" id="UP000243535"/>
    </source>
</evidence>
<evidence type="ECO:0000256" key="20">
    <source>
        <dbReference type="PIRSR" id="PIRSR600829-1"/>
    </source>
</evidence>
<evidence type="ECO:0000256" key="23">
    <source>
        <dbReference type="PIRSR" id="PIRSR600829-4"/>
    </source>
</evidence>
<organism evidence="25 26">
    <name type="scientific">Gulbenkiania indica</name>
    <dbReference type="NCBI Taxonomy" id="375574"/>
    <lineage>
        <taxon>Bacteria</taxon>
        <taxon>Pseudomonadati</taxon>
        <taxon>Pseudomonadota</taxon>
        <taxon>Betaproteobacteria</taxon>
        <taxon>Neisseriales</taxon>
        <taxon>Chromobacteriaceae</taxon>
        <taxon>Gulbenkiania</taxon>
    </lineage>
</organism>
<evidence type="ECO:0000256" key="6">
    <source>
        <dbReference type="ARBA" id="ARBA00022516"/>
    </source>
</evidence>
<comment type="cofactor">
    <cofactor evidence="23">
        <name>Mg(2+)</name>
        <dbReference type="ChEBI" id="CHEBI:18420"/>
    </cofactor>
    <text evidence="23">Mn(2+), Zn(2+), Cd(2+) and Co(2+) support activity to lesser extents.</text>
</comment>
<protein>
    <recommendedName>
        <fullName evidence="4 24">Diacylglycerol kinase</fullName>
        <ecNumber evidence="3 24">2.7.1.107</ecNumber>
    </recommendedName>
</protein>
<dbReference type="Gene3D" id="1.10.287.3610">
    <property type="match status" value="1"/>
</dbReference>
<comment type="similarity">
    <text evidence="2 24">Belongs to the bacterial diacylglycerol kinase family.</text>
</comment>
<evidence type="ECO:0000256" key="15">
    <source>
        <dbReference type="ARBA" id="ARBA00022989"/>
    </source>
</evidence>
<keyword evidence="7 24" id="KW-0997">Cell inner membrane</keyword>
<feature type="binding site" evidence="23">
    <location>
        <position position="38"/>
    </location>
    <ligand>
        <name>a divalent metal cation</name>
        <dbReference type="ChEBI" id="CHEBI:60240"/>
    </ligand>
</feature>
<feature type="binding site" evidence="22">
    <location>
        <position position="86"/>
    </location>
    <ligand>
        <name>ATP</name>
        <dbReference type="ChEBI" id="CHEBI:30616"/>
    </ligand>
</feature>
<keyword evidence="11 22" id="KW-0547">Nucleotide-binding</keyword>
<dbReference type="PROSITE" id="PS01069">
    <property type="entry name" value="DAGK_PROKAR"/>
    <property type="match status" value="1"/>
</dbReference>
<feature type="binding site" evidence="23">
    <location>
        <position position="86"/>
    </location>
    <ligand>
        <name>a divalent metal cation</name>
        <dbReference type="ChEBI" id="CHEBI:60240"/>
    </ligand>
</feature>
<feature type="binding site" evidence="22">
    <location>
        <begin position="104"/>
        <end position="105"/>
    </location>
    <ligand>
        <name>ATP</name>
        <dbReference type="ChEBI" id="CHEBI:30616"/>
    </ligand>
</feature>
<evidence type="ECO:0000256" key="9">
    <source>
        <dbReference type="ARBA" id="ARBA00022692"/>
    </source>
</evidence>
<evidence type="ECO:0000256" key="11">
    <source>
        <dbReference type="ARBA" id="ARBA00022741"/>
    </source>
</evidence>
<dbReference type="PANTHER" id="PTHR34299">
    <property type="entry name" value="DIACYLGLYCEROL KINASE"/>
    <property type="match status" value="1"/>
</dbReference>
<keyword evidence="17" id="KW-0472">Membrane</keyword>
<evidence type="ECO:0000256" key="2">
    <source>
        <dbReference type="ARBA" id="ARBA00005967"/>
    </source>
</evidence>
<keyword evidence="26" id="KW-1185">Reference proteome</keyword>
<dbReference type="CDD" id="cd14264">
    <property type="entry name" value="DAGK_IM"/>
    <property type="match status" value="1"/>
</dbReference>
<proteinExistence type="inferred from homology"/>
<evidence type="ECO:0000256" key="17">
    <source>
        <dbReference type="ARBA" id="ARBA00023136"/>
    </source>
</evidence>
<evidence type="ECO:0000256" key="21">
    <source>
        <dbReference type="PIRSR" id="PIRSR600829-2"/>
    </source>
</evidence>
<dbReference type="GO" id="GO:0005886">
    <property type="term" value="C:plasma membrane"/>
    <property type="evidence" value="ECO:0007669"/>
    <property type="project" value="UniProtKB-SubCell"/>
</dbReference>
<keyword evidence="16 24" id="KW-0443">Lipid metabolism</keyword>
<dbReference type="EC" id="2.7.1.107" evidence="3 24"/>
<evidence type="ECO:0000256" key="13">
    <source>
        <dbReference type="ARBA" id="ARBA00022840"/>
    </source>
</evidence>
<feature type="binding site" evidence="22">
    <location>
        <position position="38"/>
    </location>
    <ligand>
        <name>ATP</name>
        <dbReference type="ChEBI" id="CHEBI:30616"/>
    </ligand>
</feature>
<dbReference type="InterPro" id="IPR000829">
    <property type="entry name" value="DAGK"/>
</dbReference>